<dbReference type="EMBL" id="JACHJN010000012">
    <property type="protein sequence ID" value="MBB5959618.1"/>
    <property type="molecule type" value="Genomic_DNA"/>
</dbReference>
<dbReference type="Pfam" id="PF04199">
    <property type="entry name" value="Cyclase"/>
    <property type="match status" value="1"/>
</dbReference>
<sequence length="235" mass="25277">MGKRILADLSHVVRHGMTTYPGLPGPVIEDHMSRVDSRSKYAPGTEFQIGRITLVANTGTYVDAPFHRFEGGADLSEAPLSRFVDLEGVAVSAVSRPSGSGSIGPEVFEGLDVTHRAVLVHTGWDQHWETPQYGADGHPFLSAAAVEWLVAQRPAVVGIDSVNIDNMLDLTRPAHTGLLEAEIPVVEHLTGLQQVVGMRFRFHAAPIAVAGMGTFSVRAYALIDDQGDDHAREPG</sequence>
<dbReference type="Proteomes" id="UP000547510">
    <property type="component" value="Unassembled WGS sequence"/>
</dbReference>
<proteinExistence type="predicted"/>
<dbReference type="PANTHER" id="PTHR31118:SF32">
    <property type="entry name" value="KYNURENINE FORMAMIDASE"/>
    <property type="match status" value="1"/>
</dbReference>
<dbReference type="PANTHER" id="PTHR31118">
    <property type="entry name" value="CYCLASE-LIKE PROTEIN 2"/>
    <property type="match status" value="1"/>
</dbReference>
<reference evidence="1 2" key="1">
    <citation type="submission" date="2020-08" db="EMBL/GenBank/DDBJ databases">
        <title>Genomic Encyclopedia of Type Strains, Phase III (KMG-III): the genomes of soil and plant-associated and newly described type strains.</title>
        <authorList>
            <person name="Whitman W."/>
        </authorList>
    </citation>
    <scope>NUCLEOTIDE SEQUENCE [LARGE SCALE GENOMIC DNA]</scope>
    <source>
        <strain evidence="1 2">CECT 8640</strain>
    </source>
</reference>
<evidence type="ECO:0000313" key="2">
    <source>
        <dbReference type="Proteomes" id="UP000547510"/>
    </source>
</evidence>
<dbReference type="InterPro" id="IPR037175">
    <property type="entry name" value="KFase_sf"/>
</dbReference>
<dbReference type="GO" id="GO:0004061">
    <property type="term" value="F:arylformamidase activity"/>
    <property type="evidence" value="ECO:0007669"/>
    <property type="project" value="InterPro"/>
</dbReference>
<dbReference type="Gene3D" id="3.50.30.50">
    <property type="entry name" value="Putative cyclase"/>
    <property type="match status" value="1"/>
</dbReference>
<evidence type="ECO:0000313" key="1">
    <source>
        <dbReference type="EMBL" id="MBB5959618.1"/>
    </source>
</evidence>
<accession>A0A841CU03</accession>
<dbReference type="GO" id="GO:0019441">
    <property type="term" value="P:L-tryptophan catabolic process to kynurenine"/>
    <property type="evidence" value="ECO:0007669"/>
    <property type="project" value="InterPro"/>
</dbReference>
<comment type="caution">
    <text evidence="1">The sequence shown here is derived from an EMBL/GenBank/DDBJ whole genome shotgun (WGS) entry which is preliminary data.</text>
</comment>
<dbReference type="InterPro" id="IPR007325">
    <property type="entry name" value="KFase/CYL"/>
</dbReference>
<name>A0A841CU03_9PSEU</name>
<protein>
    <submittedName>
        <fullName evidence="1">Kynurenine formamidase</fullName>
    </submittedName>
</protein>
<dbReference type="SUPFAM" id="SSF102198">
    <property type="entry name" value="Putative cyclase"/>
    <property type="match status" value="1"/>
</dbReference>
<dbReference type="AlphaFoldDB" id="A0A841CU03"/>
<organism evidence="1 2">
    <name type="scientific">Saccharothrix tamanrassetensis</name>
    <dbReference type="NCBI Taxonomy" id="1051531"/>
    <lineage>
        <taxon>Bacteria</taxon>
        <taxon>Bacillati</taxon>
        <taxon>Actinomycetota</taxon>
        <taxon>Actinomycetes</taxon>
        <taxon>Pseudonocardiales</taxon>
        <taxon>Pseudonocardiaceae</taxon>
        <taxon>Saccharothrix</taxon>
    </lineage>
</organism>
<keyword evidence="2" id="KW-1185">Reference proteome</keyword>
<gene>
    <name evidence="1" type="ORF">FHS29_006239</name>
</gene>
<dbReference type="RefSeq" id="WP_221456916.1">
    <property type="nucleotide sequence ID" value="NZ_JACHJN010000012.1"/>
</dbReference>